<gene>
    <name evidence="1" type="ORF">L195_g020367</name>
</gene>
<dbReference type="Proteomes" id="UP000236291">
    <property type="component" value="Unassembled WGS sequence"/>
</dbReference>
<dbReference type="PANTHER" id="PTHR48462">
    <property type="entry name" value="PROTEIN, PUTATIVE-RELATED"/>
    <property type="match status" value="1"/>
</dbReference>
<reference evidence="1 2" key="2">
    <citation type="journal article" date="2017" name="Front. Plant Sci.">
        <title>Gene Classification and Mining of Molecular Markers Useful in Red Clover (Trifolium pratense) Breeding.</title>
        <authorList>
            <person name="Istvanek J."/>
            <person name="Dluhosova J."/>
            <person name="Dluhos P."/>
            <person name="Patkova L."/>
            <person name="Nedelnik J."/>
            <person name="Repkova J."/>
        </authorList>
    </citation>
    <scope>NUCLEOTIDE SEQUENCE [LARGE SCALE GENOMIC DNA]</scope>
    <source>
        <strain evidence="2">cv. Tatra</strain>
        <tissue evidence="1">Young leaves</tissue>
    </source>
</reference>
<name>A0A2K3N2B5_TRIPR</name>
<dbReference type="EMBL" id="ASHM01015238">
    <property type="protein sequence ID" value="PNX97144.1"/>
    <property type="molecule type" value="Genomic_DNA"/>
</dbReference>
<comment type="caution">
    <text evidence="1">The sequence shown here is derived from an EMBL/GenBank/DDBJ whole genome shotgun (WGS) entry which is preliminary data.</text>
</comment>
<evidence type="ECO:0000313" key="2">
    <source>
        <dbReference type="Proteomes" id="UP000236291"/>
    </source>
</evidence>
<accession>A0A2K3N2B5</accession>
<protein>
    <submittedName>
        <fullName evidence="1">Auxilin-like protein</fullName>
    </submittedName>
</protein>
<reference evidence="1 2" key="1">
    <citation type="journal article" date="2014" name="Am. J. Bot.">
        <title>Genome assembly and annotation for red clover (Trifolium pratense; Fabaceae).</title>
        <authorList>
            <person name="Istvanek J."/>
            <person name="Jaros M."/>
            <person name="Krenek A."/>
            <person name="Repkova J."/>
        </authorList>
    </citation>
    <scope>NUCLEOTIDE SEQUENCE [LARGE SCALE GENOMIC DNA]</scope>
    <source>
        <strain evidence="2">cv. Tatra</strain>
        <tissue evidence="1">Young leaves</tissue>
    </source>
</reference>
<dbReference type="AlphaFoldDB" id="A0A2K3N2B5"/>
<dbReference type="PANTHER" id="PTHR48462:SF1">
    <property type="entry name" value="PROTEIN, PUTATIVE-RELATED"/>
    <property type="match status" value="1"/>
</dbReference>
<organism evidence="1 2">
    <name type="scientific">Trifolium pratense</name>
    <name type="common">Red clover</name>
    <dbReference type="NCBI Taxonomy" id="57577"/>
    <lineage>
        <taxon>Eukaryota</taxon>
        <taxon>Viridiplantae</taxon>
        <taxon>Streptophyta</taxon>
        <taxon>Embryophyta</taxon>
        <taxon>Tracheophyta</taxon>
        <taxon>Spermatophyta</taxon>
        <taxon>Magnoliopsida</taxon>
        <taxon>eudicotyledons</taxon>
        <taxon>Gunneridae</taxon>
        <taxon>Pentapetalae</taxon>
        <taxon>rosids</taxon>
        <taxon>fabids</taxon>
        <taxon>Fabales</taxon>
        <taxon>Fabaceae</taxon>
        <taxon>Papilionoideae</taxon>
        <taxon>50 kb inversion clade</taxon>
        <taxon>NPAAA clade</taxon>
        <taxon>Hologalegina</taxon>
        <taxon>IRL clade</taxon>
        <taxon>Trifolieae</taxon>
        <taxon>Trifolium</taxon>
    </lineage>
</organism>
<proteinExistence type="predicted"/>
<sequence>MEVGFNMTTRGKAVFGCLKGAHAQDFLLAISIDGLGQHMSLIEYRTILRHAGISVKKEAPVNFLTDPQERRSTLHPSDIMVFGLVGGNHACLNLTEVSPLVGLGVGDFTV</sequence>
<evidence type="ECO:0000313" key="1">
    <source>
        <dbReference type="EMBL" id="PNX97144.1"/>
    </source>
</evidence>